<dbReference type="PROSITE" id="PS51882">
    <property type="entry name" value="G_ALPHA"/>
    <property type="match status" value="1"/>
</dbReference>
<evidence type="ECO:0000256" key="4">
    <source>
        <dbReference type="ARBA" id="ARBA00022741"/>
    </source>
</evidence>
<keyword evidence="7" id="KW-0342">GTP-binding</keyword>
<proteinExistence type="inferred from homology"/>
<dbReference type="InterPro" id="IPR011989">
    <property type="entry name" value="ARM-like"/>
</dbReference>
<dbReference type="EMBL" id="JAOAOG010000122">
    <property type="protein sequence ID" value="KAJ6247668.1"/>
    <property type="molecule type" value="Genomic_DNA"/>
</dbReference>
<sequence length="815" mass="95182">MTDSEEENKESEYNIFTIPPPVFQKKLFTSVYSKHLSAEDAYAVKVRERQIKWNVVDEFIDGDFVARLRDFESKTIEEQRTIILDFGPLFANAFVQCIHSVTARNIIEYLLTMLNDLMIEIPSFAYSFHELQNSEQLIELLRGKLHAKAVSSGEEKVPKKQRLYYCYNLLIKIIARILVAGEVNPDIAKQFTMDVIRMINDISSKHKIKAGIKTLMILLQKDKHRLLFFKNRGFERLAALLNAAGKKTDLQSIYQITFCIWSLSFNKRIVKKLNDFEIEGGRRKNQRTKRRTIIFVFAEILKSNAKTKEKIVRLILSTLVNLANIGNNNSDMVEADLLRILGSLSQRNWEKQLKSDLDTIYQIVHENLHVLRSWDKYVEEVTSGELTWGPIHKSSLFWRENIGKFEEKDFRLLRVLVSHLWNSDSTIQAIACHDLGEFAKIHPRGKDILSSLEAKAYTLDQLLGPSQSRKERRAKKKRNKRIEKEFAQDNEVLNKEIKILVLGTGDSGKSTFVKQMQILYKEGFNESEKELYRNAIRENIKNHVKELLRIANRLGLTLQKTNLYNSEEFMRLFKEKTTEEITEKIKNCVIKLWNDQALKTAFKKRSQFQLPDTANYFLNKTEAIFRSDYEPNEVDILGCRIPTTGIKQITFGLNDYIWKIVDVGGQRSERRKWIHQFDDVHLFIYVCAISEYDQQLFEDDSVNRMLESLKLFKKTANNEHFKEKDCAILFNKMDLFTEKILEVDLRVCFMEYDGGKDLENATQFIKNKFLKSSKSKKREIYCHYTCATDTENVKFVFESIQSSVSQKLMEKSGKL</sequence>
<dbReference type="Gene3D" id="1.10.400.10">
    <property type="entry name" value="GI Alpha 1, domain 2-like"/>
    <property type="match status" value="1"/>
</dbReference>
<name>A0ABQ8YSS4_9EUKA</name>
<dbReference type="CDD" id="cd00066">
    <property type="entry name" value="G-alpha"/>
    <property type="match status" value="1"/>
</dbReference>
<evidence type="ECO:0000313" key="11">
    <source>
        <dbReference type="Proteomes" id="UP001150062"/>
    </source>
</evidence>
<evidence type="ECO:0000256" key="2">
    <source>
        <dbReference type="ARBA" id="ARBA00022448"/>
    </source>
</evidence>
<evidence type="ECO:0000256" key="8">
    <source>
        <dbReference type="ARBA" id="ARBA00023224"/>
    </source>
</evidence>
<dbReference type="Gene3D" id="3.40.50.300">
    <property type="entry name" value="P-loop containing nucleotide triphosphate hydrolases"/>
    <property type="match status" value="1"/>
</dbReference>
<comment type="caution">
    <text evidence="10">The sequence shown here is derived from an EMBL/GenBank/DDBJ whole genome shotgun (WGS) entry which is preliminary data.</text>
</comment>
<feature type="domain" description="ATPase V1 complex subunit H C-terminal" evidence="9">
    <location>
        <begin position="372"/>
        <end position="459"/>
    </location>
</feature>
<dbReference type="Pfam" id="PF11698">
    <property type="entry name" value="V-ATPase_H_C"/>
    <property type="match status" value="1"/>
</dbReference>
<dbReference type="PANTHER" id="PTHR10218">
    <property type="entry name" value="GTP-BINDING PROTEIN ALPHA SUBUNIT"/>
    <property type="match status" value="1"/>
</dbReference>
<dbReference type="InterPro" id="IPR038497">
    <property type="entry name" value="ATPase_V1-cplx_hsu_C_sf"/>
</dbReference>
<protein>
    <submittedName>
        <fullName evidence="10">Guanine nucleotide-binding protein g(O) subunit alpha</fullName>
    </submittedName>
</protein>
<dbReference type="SUPFAM" id="SSF47895">
    <property type="entry name" value="Transducin (alpha subunit), insertion domain"/>
    <property type="match status" value="1"/>
</dbReference>
<comment type="similarity">
    <text evidence="1">Belongs to the V-ATPase H subunit family.</text>
</comment>
<accession>A0ABQ8YSS4</accession>
<organism evidence="10 11">
    <name type="scientific">Anaeramoeba flamelloides</name>
    <dbReference type="NCBI Taxonomy" id="1746091"/>
    <lineage>
        <taxon>Eukaryota</taxon>
        <taxon>Metamonada</taxon>
        <taxon>Anaeramoebidae</taxon>
        <taxon>Anaeramoeba</taxon>
    </lineage>
</organism>
<dbReference type="InterPro" id="IPR011025">
    <property type="entry name" value="GproteinA_insert"/>
</dbReference>
<dbReference type="Gene3D" id="1.25.10.10">
    <property type="entry name" value="Leucine-rich Repeat Variant"/>
    <property type="match status" value="1"/>
</dbReference>
<keyword evidence="2" id="KW-0813">Transport</keyword>
<dbReference type="Gene3D" id="1.25.40.150">
    <property type="entry name" value="V-type ATPase, subunit H, C-terminal domain"/>
    <property type="match status" value="1"/>
</dbReference>
<dbReference type="InterPro" id="IPR011987">
    <property type="entry name" value="ATPase_V1-cplx_hsu_C"/>
</dbReference>
<keyword evidence="4" id="KW-0547">Nucleotide-binding</keyword>
<dbReference type="Pfam" id="PF00503">
    <property type="entry name" value="G-alpha"/>
    <property type="match status" value="1"/>
</dbReference>
<evidence type="ECO:0000256" key="7">
    <source>
        <dbReference type="ARBA" id="ARBA00023134"/>
    </source>
</evidence>
<dbReference type="PANTHER" id="PTHR10218:SF302">
    <property type="entry name" value="GUANINE NUCLEOTIDE-BINDING PROTEIN ALPHA-5 SUBUNIT"/>
    <property type="match status" value="1"/>
</dbReference>
<evidence type="ECO:0000256" key="5">
    <source>
        <dbReference type="ARBA" id="ARBA00022781"/>
    </source>
</evidence>
<dbReference type="SUPFAM" id="SSF48371">
    <property type="entry name" value="ARM repeat"/>
    <property type="match status" value="1"/>
</dbReference>
<evidence type="ECO:0000259" key="9">
    <source>
        <dbReference type="Pfam" id="PF11698"/>
    </source>
</evidence>
<dbReference type="InterPro" id="IPR016024">
    <property type="entry name" value="ARM-type_fold"/>
</dbReference>
<dbReference type="SMART" id="SM00275">
    <property type="entry name" value="G_alpha"/>
    <property type="match status" value="1"/>
</dbReference>
<dbReference type="Proteomes" id="UP001150062">
    <property type="component" value="Unassembled WGS sequence"/>
</dbReference>
<dbReference type="Pfam" id="PF03224">
    <property type="entry name" value="V-ATPase_H_N"/>
    <property type="match status" value="1"/>
</dbReference>
<keyword evidence="6" id="KW-0406">Ion transport</keyword>
<keyword evidence="3" id="KW-0479">Metal-binding</keyword>
<reference evidence="10" key="1">
    <citation type="submission" date="2022-08" db="EMBL/GenBank/DDBJ databases">
        <title>Novel sulfate-reducing endosymbionts in the free-living metamonad Anaeramoeba.</title>
        <authorList>
            <person name="Jerlstrom-Hultqvist J."/>
            <person name="Cepicka I."/>
            <person name="Gallot-Lavallee L."/>
            <person name="Salas-Leiva D."/>
            <person name="Curtis B.A."/>
            <person name="Zahonova K."/>
            <person name="Pipaliya S."/>
            <person name="Dacks J."/>
            <person name="Roger A.J."/>
        </authorList>
    </citation>
    <scope>NUCLEOTIDE SEQUENCE</scope>
    <source>
        <strain evidence="10">Schooner1</strain>
    </source>
</reference>
<evidence type="ECO:0000256" key="6">
    <source>
        <dbReference type="ARBA" id="ARBA00023065"/>
    </source>
</evidence>
<keyword evidence="8" id="KW-0807">Transducer</keyword>
<evidence type="ECO:0000313" key="10">
    <source>
        <dbReference type="EMBL" id="KAJ6247668.1"/>
    </source>
</evidence>
<evidence type="ECO:0000256" key="3">
    <source>
        <dbReference type="ARBA" id="ARBA00022723"/>
    </source>
</evidence>
<keyword evidence="11" id="KW-1185">Reference proteome</keyword>
<keyword evidence="5" id="KW-0375">Hydrogen ion transport</keyword>
<dbReference type="PRINTS" id="PR00318">
    <property type="entry name" value="GPROTEINA"/>
</dbReference>
<dbReference type="InterPro" id="IPR001019">
    <property type="entry name" value="Gprotein_alpha_su"/>
</dbReference>
<dbReference type="InterPro" id="IPR027417">
    <property type="entry name" value="P-loop_NTPase"/>
</dbReference>
<gene>
    <name evidence="10" type="ORF">M0813_18302</name>
</gene>
<dbReference type="SUPFAM" id="SSF52540">
    <property type="entry name" value="P-loop containing nucleoside triphosphate hydrolases"/>
    <property type="match status" value="1"/>
</dbReference>
<evidence type="ECO:0000256" key="1">
    <source>
        <dbReference type="ARBA" id="ARBA00008613"/>
    </source>
</evidence>
<dbReference type="InterPro" id="IPR004908">
    <property type="entry name" value="ATPase_V1-cplx_hsu"/>
</dbReference>